<evidence type="ECO:0000256" key="12">
    <source>
        <dbReference type="ARBA" id="ARBA00022896"/>
    </source>
</evidence>
<evidence type="ECO:0000256" key="9">
    <source>
        <dbReference type="ARBA" id="ARBA00022584"/>
    </source>
</evidence>
<dbReference type="SMART" id="SM00664">
    <property type="entry name" value="DoH"/>
    <property type="match status" value="1"/>
</dbReference>
<dbReference type="InterPro" id="IPR024548">
    <property type="entry name" value="Cu2_monoox_C"/>
</dbReference>
<keyword evidence="20" id="KW-0968">Cytoplasmic vesicle</keyword>
<keyword evidence="12" id="KW-0847">Vitamin C</keyword>
<keyword evidence="17" id="KW-0472">Membrane</keyword>
<evidence type="ECO:0000256" key="6">
    <source>
        <dbReference type="ARBA" id="ARBA00011406"/>
    </source>
</evidence>
<evidence type="ECO:0000256" key="8">
    <source>
        <dbReference type="ARBA" id="ARBA00020179"/>
    </source>
</evidence>
<evidence type="ECO:0000256" key="20">
    <source>
        <dbReference type="ARBA" id="ARBA00023329"/>
    </source>
</evidence>
<reference evidence="26 27" key="1">
    <citation type="submission" date="2024-08" db="EMBL/GenBank/DDBJ databases">
        <title>The draft genome of Apodemus speciosus.</title>
        <authorList>
            <person name="Nabeshima K."/>
            <person name="Suzuki S."/>
            <person name="Onuma M."/>
        </authorList>
    </citation>
    <scope>NUCLEOTIDE SEQUENCE [LARGE SCALE GENOMIC DNA]</scope>
    <source>
        <strain evidence="26">IB14-021</strain>
    </source>
</reference>
<keyword evidence="11" id="KW-0479">Metal-binding</keyword>
<evidence type="ECO:0000256" key="24">
    <source>
        <dbReference type="SAM" id="SignalP"/>
    </source>
</evidence>
<dbReference type="Proteomes" id="UP001623349">
    <property type="component" value="Unassembled WGS sequence"/>
</dbReference>
<gene>
    <name evidence="26" type="ORF">APTSU1_000136400</name>
</gene>
<evidence type="ECO:0000313" key="26">
    <source>
        <dbReference type="EMBL" id="GAB1286134.1"/>
    </source>
</evidence>
<evidence type="ECO:0000256" key="21">
    <source>
        <dbReference type="ARBA" id="ARBA00037327"/>
    </source>
</evidence>
<evidence type="ECO:0000256" key="4">
    <source>
        <dbReference type="ARBA" id="ARBA00005223"/>
    </source>
</evidence>
<feature type="signal peptide" evidence="24">
    <location>
        <begin position="1"/>
        <end position="19"/>
    </location>
</feature>
<dbReference type="PROSITE" id="PS50836">
    <property type="entry name" value="DOMON"/>
    <property type="match status" value="1"/>
</dbReference>
<evidence type="ECO:0000256" key="13">
    <source>
        <dbReference type="ARBA" id="ARBA00022989"/>
    </source>
</evidence>
<evidence type="ECO:0000256" key="3">
    <source>
        <dbReference type="ARBA" id="ARBA00004553"/>
    </source>
</evidence>
<evidence type="ECO:0000256" key="15">
    <source>
        <dbReference type="ARBA" id="ARBA00023008"/>
    </source>
</evidence>
<dbReference type="InterPro" id="IPR014783">
    <property type="entry name" value="Cu2_ascorb_mOase_CS-2"/>
</dbReference>
<feature type="compositionally biased region" description="Polar residues" evidence="23">
    <location>
        <begin position="581"/>
        <end position="590"/>
    </location>
</feature>
<evidence type="ECO:0000256" key="10">
    <source>
        <dbReference type="ARBA" id="ARBA00022692"/>
    </source>
</evidence>
<dbReference type="EMBL" id="BAAFST010000002">
    <property type="protein sequence ID" value="GAB1286134.1"/>
    <property type="molecule type" value="Genomic_DNA"/>
</dbReference>
<dbReference type="Gene3D" id="2.60.120.230">
    <property type="match status" value="1"/>
</dbReference>
<dbReference type="Pfam" id="PF03351">
    <property type="entry name" value="DOMON"/>
    <property type="match status" value="1"/>
</dbReference>
<feature type="domain" description="DOMON" evidence="25">
    <location>
        <begin position="37"/>
        <end position="153"/>
    </location>
</feature>
<comment type="function">
    <text evidence="21">Catalyzes the hydroxylation of dopamine to noradrenaline (also known as norepinephrine), and is thus vital for regulation of these neurotransmitters.</text>
</comment>
<evidence type="ECO:0000256" key="1">
    <source>
        <dbReference type="ARBA" id="ARBA00001973"/>
    </source>
</evidence>
<dbReference type="Pfam" id="PF03712">
    <property type="entry name" value="Cu2_monoox_C"/>
    <property type="match status" value="1"/>
</dbReference>
<evidence type="ECO:0000256" key="17">
    <source>
        <dbReference type="ARBA" id="ARBA00023136"/>
    </source>
</evidence>
<evidence type="ECO:0000256" key="5">
    <source>
        <dbReference type="ARBA" id="ARBA00010676"/>
    </source>
</evidence>
<dbReference type="PROSITE" id="PS00085">
    <property type="entry name" value="CU2_MONOOXYGENASE_2"/>
    <property type="match status" value="1"/>
</dbReference>
<comment type="subcellular location">
    <subcellularLocation>
        <location evidence="3">Cytoplasmic vesicle</location>
        <location evidence="3">Secretory vesicle</location>
        <location evidence="3">Chromaffin granule lumen</location>
    </subcellularLocation>
    <subcellularLocation>
        <location evidence="2">Cytoplasmic vesicle</location>
        <location evidence="2">Secretory vesicle</location>
        <location evidence="2">Chromaffin granule membrane</location>
        <topology evidence="2">Single-pass type II membrane protein</topology>
    </subcellularLocation>
</comment>
<keyword evidence="14" id="KW-0560">Oxidoreductase</keyword>
<comment type="similarity">
    <text evidence="5">Belongs to the copper type II ascorbate-dependent monooxygenase family.</text>
</comment>
<dbReference type="PRINTS" id="PR00767">
    <property type="entry name" value="DBMONOXGNASE"/>
</dbReference>
<evidence type="ECO:0000256" key="16">
    <source>
        <dbReference type="ARBA" id="ARBA00023033"/>
    </source>
</evidence>
<dbReference type="CDD" id="cd09631">
    <property type="entry name" value="DOMON_DOH"/>
    <property type="match status" value="1"/>
</dbReference>
<dbReference type="InterPro" id="IPR028460">
    <property type="entry name" value="Tbh/DBH"/>
</dbReference>
<dbReference type="EC" id="1.14.17.1" evidence="7"/>
<comment type="pathway">
    <text evidence="4">Catecholamine biosynthesis; (R)-noradrenaline biosynthesis; (R)-noradrenaline from dopamine: step 1/1.</text>
</comment>
<keyword evidence="15" id="KW-0186">Copper</keyword>
<evidence type="ECO:0000256" key="23">
    <source>
        <dbReference type="SAM" id="MobiDB-lite"/>
    </source>
</evidence>
<keyword evidence="27" id="KW-1185">Reference proteome</keyword>
<dbReference type="SUPFAM" id="SSF49742">
    <property type="entry name" value="PHM/PNGase F"/>
    <property type="match status" value="2"/>
</dbReference>
<evidence type="ECO:0000256" key="18">
    <source>
        <dbReference type="ARBA" id="ARBA00023157"/>
    </source>
</evidence>
<dbReference type="InterPro" id="IPR020611">
    <property type="entry name" value="Cu2_ascorb_mOase_CS-1"/>
</dbReference>
<keyword evidence="16" id="KW-0503">Monooxygenase</keyword>
<keyword evidence="10" id="KW-0812">Transmembrane</keyword>
<dbReference type="InterPro" id="IPR000323">
    <property type="entry name" value="Cu2_ascorb_mOase_N"/>
</dbReference>
<evidence type="ECO:0000313" key="27">
    <source>
        <dbReference type="Proteomes" id="UP001623349"/>
    </source>
</evidence>
<keyword evidence="9" id="KW-0127">Catecholamine biosynthesis</keyword>
<keyword evidence="18" id="KW-1015">Disulfide bond</keyword>
<evidence type="ECO:0000256" key="14">
    <source>
        <dbReference type="ARBA" id="ARBA00023002"/>
    </source>
</evidence>
<dbReference type="Pfam" id="PF01082">
    <property type="entry name" value="Cu2_monooxygen"/>
    <property type="match status" value="1"/>
</dbReference>
<keyword evidence="19" id="KW-0325">Glycoprotein</keyword>
<proteinExistence type="inferred from homology"/>
<dbReference type="PANTHER" id="PTHR10157:SF29">
    <property type="entry name" value="DOPAMINE BETA-HYDROXYLASE"/>
    <property type="match status" value="1"/>
</dbReference>
<keyword evidence="24" id="KW-0732">Signal</keyword>
<dbReference type="PANTHER" id="PTHR10157">
    <property type="entry name" value="DOPAMINE BETA HYDROXYLASE RELATED"/>
    <property type="match status" value="1"/>
</dbReference>
<keyword evidence="13" id="KW-1133">Transmembrane helix</keyword>
<evidence type="ECO:0000256" key="11">
    <source>
        <dbReference type="ARBA" id="ARBA00022723"/>
    </source>
</evidence>
<evidence type="ECO:0000256" key="22">
    <source>
        <dbReference type="ARBA" id="ARBA00047952"/>
    </source>
</evidence>
<dbReference type="PROSITE" id="PS00084">
    <property type="entry name" value="CU2_MONOOXYGENASE_1"/>
    <property type="match status" value="1"/>
</dbReference>
<protein>
    <recommendedName>
        <fullName evidence="8">Dopamine beta-hydroxylase</fullName>
        <ecNumber evidence="7">1.14.17.1</ecNumber>
    </recommendedName>
</protein>
<dbReference type="InterPro" id="IPR014784">
    <property type="entry name" value="Cu2_ascorb_mOase-like_C"/>
</dbReference>
<dbReference type="Gene3D" id="2.60.120.310">
    <property type="entry name" value="Copper type II, ascorbate-dependent monooxygenase, N-terminal domain"/>
    <property type="match status" value="1"/>
</dbReference>
<evidence type="ECO:0000256" key="19">
    <source>
        <dbReference type="ARBA" id="ARBA00023180"/>
    </source>
</evidence>
<evidence type="ECO:0000259" key="25">
    <source>
        <dbReference type="PROSITE" id="PS50836"/>
    </source>
</evidence>
<sequence>MYGTAVAIFLVILVAALQGSEPPDSPFPYHIPLDPEGILELSWNVSYVQETIHFQLQVRGLRAGVLFGMSDRGEMENADLIVLWTDGDRAYFADAWSDQEGQVHLDPQQDYQLLQAKRTPNSLSLLFKRPFVTCDPKDYVIEDDTVHLVYGILEEPFQSLEAINTLGLHAGLQRVQLLKPEVPTPAMPADVQTMDIRAPDVLIPDNETTYWCYVIELPLHFPRHHIIMYEAIVTKGNEALVHHMEVFQCAAESEDYPKFNGPCDSKMKPERLNYCRHVLAAWALGAKEHFTTQKKLVSPLGARSPPDFSDWKFITTIQGRYKGRRDSSGIRLHYTATLRHYDAGIMELGLVYTPLMAIPPQETAFVLTGYCTDKCTLKALPDSGIHIFASQLHTHLTGRKVVTVLARDGQERKVVNRDNHYSPHFQEIRMLKKVVTVHQGDVLITSCTYNTENKTLATVGGFGISEEMCVNYVHYYPQTQLELCKSAVDDGFLQKYFHTVNRFSSEEVCTYPWASVPQQFASVPWNSFNRATLKALYDYAPISMHCNKTSAVRFPGEWNLQPLPKITSTLEEPTPRCPIRQPQSPTSPTVVITAEEDAE</sequence>
<dbReference type="InterPro" id="IPR036939">
    <property type="entry name" value="Cu2_ascorb_mOase_N_sf"/>
</dbReference>
<dbReference type="InterPro" id="IPR005018">
    <property type="entry name" value="DOMON_domain"/>
</dbReference>
<organism evidence="26 27">
    <name type="scientific">Apodemus speciosus</name>
    <name type="common">Large Japanese field mouse</name>
    <dbReference type="NCBI Taxonomy" id="105296"/>
    <lineage>
        <taxon>Eukaryota</taxon>
        <taxon>Metazoa</taxon>
        <taxon>Chordata</taxon>
        <taxon>Craniata</taxon>
        <taxon>Vertebrata</taxon>
        <taxon>Euteleostomi</taxon>
        <taxon>Mammalia</taxon>
        <taxon>Eutheria</taxon>
        <taxon>Euarchontoglires</taxon>
        <taxon>Glires</taxon>
        <taxon>Rodentia</taxon>
        <taxon>Myomorpha</taxon>
        <taxon>Muroidea</taxon>
        <taxon>Muridae</taxon>
        <taxon>Murinae</taxon>
        <taxon>Apodemus</taxon>
    </lineage>
</organism>
<dbReference type="InterPro" id="IPR000945">
    <property type="entry name" value="DBH-like"/>
</dbReference>
<comment type="catalytic activity">
    <reaction evidence="22">
        <text>dopamine + 2 L-ascorbate + O2 = (R)-noradrenaline + 2 monodehydro-L-ascorbate radical + H2O</text>
        <dbReference type="Rhea" id="RHEA:19117"/>
        <dbReference type="ChEBI" id="CHEBI:15377"/>
        <dbReference type="ChEBI" id="CHEBI:15379"/>
        <dbReference type="ChEBI" id="CHEBI:38290"/>
        <dbReference type="ChEBI" id="CHEBI:59513"/>
        <dbReference type="ChEBI" id="CHEBI:59905"/>
        <dbReference type="ChEBI" id="CHEBI:72587"/>
        <dbReference type="EC" id="1.14.17.1"/>
    </reaction>
    <physiologicalReaction direction="left-to-right" evidence="22">
        <dbReference type="Rhea" id="RHEA:19118"/>
    </physiologicalReaction>
</comment>
<comment type="cofactor">
    <cofactor evidence="1">
        <name>Cu(2+)</name>
        <dbReference type="ChEBI" id="CHEBI:29036"/>
    </cofactor>
</comment>
<name>A0ABQ0EGN9_APOSI</name>
<feature type="region of interest" description="Disordered" evidence="23">
    <location>
        <begin position="574"/>
        <end position="599"/>
    </location>
</feature>
<dbReference type="InterPro" id="IPR008977">
    <property type="entry name" value="PHM/PNGase_F_dom_sf"/>
</dbReference>
<comment type="caution">
    <text evidence="26">The sequence shown here is derived from an EMBL/GenBank/DDBJ whole genome shotgun (WGS) entry which is preliminary data.</text>
</comment>
<feature type="chain" id="PRO_5045235970" description="Dopamine beta-hydroxylase" evidence="24">
    <location>
        <begin position="20"/>
        <end position="599"/>
    </location>
</feature>
<evidence type="ECO:0000256" key="2">
    <source>
        <dbReference type="ARBA" id="ARBA00004351"/>
    </source>
</evidence>
<dbReference type="InterPro" id="IPR045266">
    <property type="entry name" value="DOH_DOMON"/>
</dbReference>
<comment type="subunit">
    <text evidence="6">Homotetramer; composed of two disulfide-linked dimers.</text>
</comment>
<evidence type="ECO:0000256" key="7">
    <source>
        <dbReference type="ARBA" id="ARBA00012686"/>
    </source>
</evidence>
<accession>A0ABQ0EGN9</accession>